<keyword evidence="2" id="KW-1185">Reference proteome</keyword>
<organism evidence="1 2">
    <name type="scientific">Pleurodeles waltl</name>
    <name type="common">Iberian ribbed newt</name>
    <dbReference type="NCBI Taxonomy" id="8319"/>
    <lineage>
        <taxon>Eukaryota</taxon>
        <taxon>Metazoa</taxon>
        <taxon>Chordata</taxon>
        <taxon>Craniata</taxon>
        <taxon>Vertebrata</taxon>
        <taxon>Euteleostomi</taxon>
        <taxon>Amphibia</taxon>
        <taxon>Batrachia</taxon>
        <taxon>Caudata</taxon>
        <taxon>Salamandroidea</taxon>
        <taxon>Salamandridae</taxon>
        <taxon>Pleurodelinae</taxon>
        <taxon>Pleurodeles</taxon>
    </lineage>
</organism>
<name>A0AAV7QV86_PLEWA</name>
<sequence length="94" mass="10470">MVAKPRCSIVLSYPGGSRALDLKQIISPQIQRPQLKDEIRTGRILKKGHAEQAPLAHGQREGYAEAIAGLEVAQTLPVIRHKLLSYPLPYEYLI</sequence>
<proteinExistence type="predicted"/>
<protein>
    <submittedName>
        <fullName evidence="1">Uncharacterized protein</fullName>
    </submittedName>
</protein>
<reference evidence="1" key="1">
    <citation type="journal article" date="2022" name="bioRxiv">
        <title>Sequencing and chromosome-scale assembly of the giantPleurodeles waltlgenome.</title>
        <authorList>
            <person name="Brown T."/>
            <person name="Elewa A."/>
            <person name="Iarovenko S."/>
            <person name="Subramanian E."/>
            <person name="Araus A.J."/>
            <person name="Petzold A."/>
            <person name="Susuki M."/>
            <person name="Suzuki K.-i.T."/>
            <person name="Hayashi T."/>
            <person name="Toyoda A."/>
            <person name="Oliveira C."/>
            <person name="Osipova E."/>
            <person name="Leigh N.D."/>
            <person name="Simon A."/>
            <person name="Yun M.H."/>
        </authorList>
    </citation>
    <scope>NUCLEOTIDE SEQUENCE</scope>
    <source>
        <strain evidence="1">20211129_DDA</strain>
        <tissue evidence="1">Liver</tissue>
    </source>
</reference>
<dbReference type="EMBL" id="JANPWB010000010">
    <property type="protein sequence ID" value="KAJ1144434.1"/>
    <property type="molecule type" value="Genomic_DNA"/>
</dbReference>
<evidence type="ECO:0000313" key="1">
    <source>
        <dbReference type="EMBL" id="KAJ1144434.1"/>
    </source>
</evidence>
<gene>
    <name evidence="1" type="ORF">NDU88_010733</name>
</gene>
<dbReference type="AlphaFoldDB" id="A0AAV7QV86"/>
<accession>A0AAV7QV86</accession>
<dbReference type="Proteomes" id="UP001066276">
    <property type="component" value="Chromosome 6"/>
</dbReference>
<comment type="caution">
    <text evidence="1">The sequence shown here is derived from an EMBL/GenBank/DDBJ whole genome shotgun (WGS) entry which is preliminary data.</text>
</comment>
<evidence type="ECO:0000313" key="2">
    <source>
        <dbReference type="Proteomes" id="UP001066276"/>
    </source>
</evidence>